<dbReference type="EMBL" id="QOVG01000005">
    <property type="protein sequence ID" value="NDK39040.1"/>
    <property type="molecule type" value="Genomic_DNA"/>
</dbReference>
<evidence type="ECO:0000313" key="2">
    <source>
        <dbReference type="Proteomes" id="UP001429354"/>
    </source>
</evidence>
<organism evidence="1 2">
    <name type="scientific">Pseudoxanthomonas gei</name>
    <dbReference type="NCBI Taxonomy" id="1383030"/>
    <lineage>
        <taxon>Bacteria</taxon>
        <taxon>Pseudomonadati</taxon>
        <taxon>Pseudomonadota</taxon>
        <taxon>Gammaproteobacteria</taxon>
        <taxon>Lysobacterales</taxon>
        <taxon>Lysobacteraceae</taxon>
        <taxon>Pseudoxanthomonas</taxon>
    </lineage>
</organism>
<gene>
    <name evidence="1" type="ORF">DT603_09325</name>
</gene>
<proteinExistence type="predicted"/>
<reference evidence="1 2" key="1">
    <citation type="submission" date="2018-07" db="EMBL/GenBank/DDBJ databases">
        <title>Whole genome Sequencing of Pseudoxanthomonas gei KCTC 32298 (T).</title>
        <authorList>
            <person name="Kumar S."/>
            <person name="Bansal K."/>
            <person name="Kaur A."/>
            <person name="Patil P."/>
            <person name="Sharma S."/>
            <person name="Patil P.B."/>
        </authorList>
    </citation>
    <scope>NUCLEOTIDE SEQUENCE [LARGE SCALE GENOMIC DNA]</scope>
    <source>
        <strain evidence="1 2">KCTC 32298</strain>
    </source>
</reference>
<keyword evidence="2" id="KW-1185">Reference proteome</keyword>
<comment type="caution">
    <text evidence="1">The sequence shown here is derived from an EMBL/GenBank/DDBJ whole genome shotgun (WGS) entry which is preliminary data.</text>
</comment>
<evidence type="ECO:0000313" key="1">
    <source>
        <dbReference type="EMBL" id="NDK39040.1"/>
    </source>
</evidence>
<protein>
    <submittedName>
        <fullName evidence="1">Uncharacterized protein</fullName>
    </submittedName>
</protein>
<sequence>MSQNLISLTLSDAQLAAADQALTTLEEAFAGFIALEVSERRSLSRMGGKSEQFCRQTLTLLGDNPQIVPASIGVGDAQADLLALDRLRPRLVRLQKLAERAEDSETALGSDIMSLALEGYALLKVAGRSQGLEGARKDLANRFYKGPRKPEPPATP</sequence>
<name>A0ABX0AEX1_9GAMM</name>
<dbReference type="RefSeq" id="WP_162349608.1">
    <property type="nucleotide sequence ID" value="NZ_QOVG01000005.1"/>
</dbReference>
<dbReference type="Proteomes" id="UP001429354">
    <property type="component" value="Unassembled WGS sequence"/>
</dbReference>
<accession>A0ABX0AEX1</accession>